<evidence type="ECO:0000259" key="9">
    <source>
        <dbReference type="Pfam" id="PF16916"/>
    </source>
</evidence>
<dbReference type="InterPro" id="IPR036837">
    <property type="entry name" value="Cation_efflux_CTD_sf"/>
</dbReference>
<evidence type="ECO:0000256" key="2">
    <source>
        <dbReference type="ARBA" id="ARBA00008114"/>
    </source>
</evidence>
<keyword evidence="4 7" id="KW-0812">Transmembrane</keyword>
<comment type="subcellular location">
    <subcellularLocation>
        <location evidence="1">Membrane</location>
        <topology evidence="1">Multi-pass membrane protein</topology>
    </subcellularLocation>
</comment>
<dbReference type="InterPro" id="IPR027470">
    <property type="entry name" value="Cation_efflux_CTD"/>
</dbReference>
<comment type="caution">
    <text evidence="10">The sequence shown here is derived from an EMBL/GenBank/DDBJ whole genome shotgun (WGS) entry which is preliminary data.</text>
</comment>
<dbReference type="Pfam" id="PF16916">
    <property type="entry name" value="ZT_dimer"/>
    <property type="match status" value="1"/>
</dbReference>
<dbReference type="AlphaFoldDB" id="A0A2P7N0N7"/>
<dbReference type="EMBL" id="PXXO01000002">
    <property type="protein sequence ID" value="PSJ07025.1"/>
    <property type="molecule type" value="Genomic_DNA"/>
</dbReference>
<feature type="transmembrane region" description="Helical" evidence="7">
    <location>
        <begin position="119"/>
        <end position="138"/>
    </location>
</feature>
<gene>
    <name evidence="10" type="ORF">C7K55_02970</name>
</gene>
<evidence type="ECO:0000256" key="5">
    <source>
        <dbReference type="ARBA" id="ARBA00022989"/>
    </source>
</evidence>
<keyword evidence="6 7" id="KW-0472">Membrane</keyword>
<dbReference type="InterPro" id="IPR027469">
    <property type="entry name" value="Cation_efflux_TMD_sf"/>
</dbReference>
<protein>
    <submittedName>
        <fullName evidence="10">Cation-efflux pump</fullName>
    </submittedName>
</protein>
<dbReference type="PANTHER" id="PTHR43840:SF15">
    <property type="entry name" value="MITOCHONDRIAL METAL TRANSPORTER 1-RELATED"/>
    <property type="match status" value="1"/>
</dbReference>
<feature type="transmembrane region" description="Helical" evidence="7">
    <location>
        <begin position="12"/>
        <end position="41"/>
    </location>
</feature>
<sequence length="301" mass="32861">MRQDTREQVKRVLLVALAVNISMTLLKLLLGLLSGSLAVLADAMHSATDGFSSLLGLVTNGLSDPEPDRDHPYGHHKYEAVGALAIAAFILFTAFEILQAAFERLRTGLQPLRMDSRELLVLLLVLGINILLASYERAEGRRLGSPLLKADAAHTSSDIWTTAVVLVGLAGALWLNLSWLDVALAIPLCLLLVRVCWSVLRTNLPQLVDQIAIAPEAIHQVAMEVAGVLNCHDIASRGVLGQQVFIDMHMVVDTNDLPTAHRITELVEEHLEARFGRVRCTIHLEPREYASAAITFKGTHG</sequence>
<proteinExistence type="inferred from homology"/>
<organism evidence="10 11">
    <name type="scientific">Cyanobium usitatum str. Tous</name>
    <dbReference type="NCBI Taxonomy" id="2116684"/>
    <lineage>
        <taxon>Bacteria</taxon>
        <taxon>Bacillati</taxon>
        <taxon>Cyanobacteriota</taxon>
        <taxon>Cyanophyceae</taxon>
        <taxon>Synechococcales</taxon>
        <taxon>Prochlorococcaceae</taxon>
        <taxon>Cyanobium</taxon>
    </lineage>
</organism>
<evidence type="ECO:0000313" key="11">
    <source>
        <dbReference type="Proteomes" id="UP000243002"/>
    </source>
</evidence>
<dbReference type="SUPFAM" id="SSF161111">
    <property type="entry name" value="Cation efflux protein transmembrane domain-like"/>
    <property type="match status" value="1"/>
</dbReference>
<name>A0A2P7N0N7_9CYAN</name>
<evidence type="ECO:0000256" key="6">
    <source>
        <dbReference type="ARBA" id="ARBA00023136"/>
    </source>
</evidence>
<dbReference type="GO" id="GO:0015086">
    <property type="term" value="F:cadmium ion transmembrane transporter activity"/>
    <property type="evidence" value="ECO:0007669"/>
    <property type="project" value="TreeGrafter"/>
</dbReference>
<reference evidence="10 11" key="1">
    <citation type="journal article" date="2018" name="Environ. Microbiol.">
        <title>Ecological and genomic features of two widespread freshwater picocyanobacteria.</title>
        <authorList>
            <person name="Cabello-Yeves P.J."/>
            <person name="Picazo A."/>
            <person name="Camacho A."/>
            <person name="Callieri C."/>
            <person name="Rosselli R."/>
            <person name="Roda-Garcia J.J."/>
            <person name="Coutinho F.H."/>
            <person name="Rodriguez-Valera F."/>
        </authorList>
    </citation>
    <scope>NUCLEOTIDE SEQUENCE [LARGE SCALE GENOMIC DNA]</scope>
    <source>
        <strain evidence="10 11">Tous</strain>
    </source>
</reference>
<dbReference type="Proteomes" id="UP000243002">
    <property type="component" value="Unassembled WGS sequence"/>
</dbReference>
<dbReference type="Gene3D" id="3.30.70.1350">
    <property type="entry name" value="Cation efflux protein, cytoplasmic domain"/>
    <property type="match status" value="1"/>
</dbReference>
<feature type="transmembrane region" description="Helical" evidence="7">
    <location>
        <begin position="158"/>
        <end position="175"/>
    </location>
</feature>
<evidence type="ECO:0000256" key="4">
    <source>
        <dbReference type="ARBA" id="ARBA00022692"/>
    </source>
</evidence>
<evidence type="ECO:0000259" key="8">
    <source>
        <dbReference type="Pfam" id="PF01545"/>
    </source>
</evidence>
<dbReference type="InterPro" id="IPR002524">
    <property type="entry name" value="Cation_efflux"/>
</dbReference>
<evidence type="ECO:0000313" key="10">
    <source>
        <dbReference type="EMBL" id="PSJ07025.1"/>
    </source>
</evidence>
<dbReference type="GO" id="GO:0006882">
    <property type="term" value="P:intracellular zinc ion homeostasis"/>
    <property type="evidence" value="ECO:0007669"/>
    <property type="project" value="TreeGrafter"/>
</dbReference>
<dbReference type="OrthoDB" id="9806522at2"/>
<dbReference type="GO" id="GO:0015341">
    <property type="term" value="F:zinc efflux antiporter activity"/>
    <property type="evidence" value="ECO:0007669"/>
    <property type="project" value="TreeGrafter"/>
</dbReference>
<feature type="domain" description="Cation efflux protein transmembrane" evidence="8">
    <location>
        <begin position="13"/>
        <end position="208"/>
    </location>
</feature>
<keyword evidence="5 7" id="KW-1133">Transmembrane helix</keyword>
<evidence type="ECO:0000256" key="7">
    <source>
        <dbReference type="SAM" id="Phobius"/>
    </source>
</evidence>
<dbReference type="SUPFAM" id="SSF160240">
    <property type="entry name" value="Cation efflux protein cytoplasmic domain-like"/>
    <property type="match status" value="1"/>
</dbReference>
<dbReference type="NCBIfam" id="TIGR01297">
    <property type="entry name" value="CDF"/>
    <property type="match status" value="1"/>
</dbReference>
<dbReference type="Pfam" id="PF01545">
    <property type="entry name" value="Cation_efflux"/>
    <property type="match status" value="1"/>
</dbReference>
<dbReference type="GO" id="GO:0005886">
    <property type="term" value="C:plasma membrane"/>
    <property type="evidence" value="ECO:0007669"/>
    <property type="project" value="TreeGrafter"/>
</dbReference>
<dbReference type="PANTHER" id="PTHR43840">
    <property type="entry name" value="MITOCHONDRIAL METAL TRANSPORTER 1-RELATED"/>
    <property type="match status" value="1"/>
</dbReference>
<feature type="domain" description="Cation efflux protein cytoplasmic" evidence="9">
    <location>
        <begin position="216"/>
        <end position="286"/>
    </location>
</feature>
<dbReference type="InterPro" id="IPR050291">
    <property type="entry name" value="CDF_Transporter"/>
</dbReference>
<evidence type="ECO:0000256" key="3">
    <source>
        <dbReference type="ARBA" id="ARBA00022448"/>
    </source>
</evidence>
<dbReference type="GO" id="GO:0015093">
    <property type="term" value="F:ferrous iron transmembrane transporter activity"/>
    <property type="evidence" value="ECO:0007669"/>
    <property type="project" value="TreeGrafter"/>
</dbReference>
<keyword evidence="11" id="KW-1185">Reference proteome</keyword>
<dbReference type="Gene3D" id="1.20.1510.10">
    <property type="entry name" value="Cation efflux protein transmembrane domain"/>
    <property type="match status" value="1"/>
</dbReference>
<evidence type="ECO:0000256" key="1">
    <source>
        <dbReference type="ARBA" id="ARBA00004141"/>
    </source>
</evidence>
<keyword evidence="3" id="KW-0813">Transport</keyword>
<accession>A0A2P7N0N7</accession>
<dbReference type="InterPro" id="IPR058533">
    <property type="entry name" value="Cation_efflux_TM"/>
</dbReference>
<comment type="similarity">
    <text evidence="2">Belongs to the cation diffusion facilitator (CDF) transporter (TC 2.A.4) family.</text>
</comment>
<feature type="transmembrane region" description="Helical" evidence="7">
    <location>
        <begin position="80"/>
        <end position="98"/>
    </location>
</feature>